<accession>A0A7K1Y1A4</accession>
<keyword evidence="3" id="KW-1185">Reference proteome</keyword>
<sequence length="137" mass="15007">MLPGNIDPGLQITLYVLAYIIGAWITSVIVIRATRKRNKYVAITIRSFCYAFIFGPGLIVTGNADLDLPVPAPIPLAVALMYRLNPDDAFGNIGYGIVWWIIIFSYMLIRYWIAGRKPGKAAPAGAAHVAESREPTA</sequence>
<feature type="transmembrane region" description="Helical" evidence="1">
    <location>
        <begin position="93"/>
        <end position="113"/>
    </location>
</feature>
<name>A0A7K1Y1A4_9SPHI</name>
<gene>
    <name evidence="2" type="ORF">GS398_15965</name>
</gene>
<keyword evidence="1" id="KW-1133">Transmembrane helix</keyword>
<proteinExistence type="predicted"/>
<feature type="transmembrane region" description="Helical" evidence="1">
    <location>
        <begin position="43"/>
        <end position="61"/>
    </location>
</feature>
<evidence type="ECO:0000313" key="2">
    <source>
        <dbReference type="EMBL" id="MXV16799.1"/>
    </source>
</evidence>
<feature type="transmembrane region" description="Helical" evidence="1">
    <location>
        <begin position="12"/>
        <end position="31"/>
    </location>
</feature>
<dbReference type="AlphaFoldDB" id="A0A7K1Y1A4"/>
<keyword evidence="1" id="KW-0472">Membrane</keyword>
<dbReference type="RefSeq" id="WP_160907771.1">
    <property type="nucleotide sequence ID" value="NZ_WVHS01000003.1"/>
</dbReference>
<evidence type="ECO:0000256" key="1">
    <source>
        <dbReference type="SAM" id="Phobius"/>
    </source>
</evidence>
<evidence type="ECO:0000313" key="3">
    <source>
        <dbReference type="Proteomes" id="UP000451233"/>
    </source>
</evidence>
<protein>
    <submittedName>
        <fullName evidence="2">Uncharacterized protein</fullName>
    </submittedName>
</protein>
<reference evidence="2 3" key="1">
    <citation type="submission" date="2019-11" db="EMBL/GenBank/DDBJ databases">
        <title>Pedobacter sp. HMF7056 Genome sequencing and assembly.</title>
        <authorList>
            <person name="Kang H."/>
            <person name="Kim H."/>
            <person name="Joh K."/>
        </authorList>
    </citation>
    <scope>NUCLEOTIDE SEQUENCE [LARGE SCALE GENOMIC DNA]</scope>
    <source>
        <strain evidence="2 3">HMF7056</strain>
    </source>
</reference>
<keyword evidence="1" id="KW-0812">Transmembrane</keyword>
<dbReference type="EMBL" id="WVHS01000003">
    <property type="protein sequence ID" value="MXV16799.1"/>
    <property type="molecule type" value="Genomic_DNA"/>
</dbReference>
<dbReference type="Proteomes" id="UP000451233">
    <property type="component" value="Unassembled WGS sequence"/>
</dbReference>
<organism evidence="2 3">
    <name type="scientific">Hufsiella ginkgonis</name>
    <dbReference type="NCBI Taxonomy" id="2695274"/>
    <lineage>
        <taxon>Bacteria</taxon>
        <taxon>Pseudomonadati</taxon>
        <taxon>Bacteroidota</taxon>
        <taxon>Sphingobacteriia</taxon>
        <taxon>Sphingobacteriales</taxon>
        <taxon>Sphingobacteriaceae</taxon>
        <taxon>Hufsiella</taxon>
    </lineage>
</organism>
<comment type="caution">
    <text evidence="2">The sequence shown here is derived from an EMBL/GenBank/DDBJ whole genome shotgun (WGS) entry which is preliminary data.</text>
</comment>